<evidence type="ECO:0000259" key="2">
    <source>
        <dbReference type="Pfam" id="PF16335"/>
    </source>
</evidence>
<evidence type="ECO:0000313" key="3">
    <source>
        <dbReference type="EMBL" id="CDO71296.1"/>
    </source>
</evidence>
<dbReference type="InterPro" id="IPR032514">
    <property type="entry name" value="GtaA_central"/>
</dbReference>
<feature type="domain" description="Glutaminase A central" evidence="2">
    <location>
        <begin position="8"/>
        <end position="351"/>
    </location>
</feature>
<dbReference type="AlphaFoldDB" id="A0A060SAS9"/>
<gene>
    <name evidence="3" type="ORF">BN946_scf184908.g53</name>
</gene>
<dbReference type="HOGENOM" id="CLU_631834_0_0_1"/>
<dbReference type="SUPFAM" id="SSF48208">
    <property type="entry name" value="Six-hairpin glycosidases"/>
    <property type="match status" value="1"/>
</dbReference>
<evidence type="ECO:0000256" key="1">
    <source>
        <dbReference type="SAM" id="MobiDB-lite"/>
    </source>
</evidence>
<keyword evidence="4" id="KW-1185">Reference proteome</keyword>
<dbReference type="PANTHER" id="PTHR31987:SF1">
    <property type="entry name" value="GLUTAMINASE A"/>
    <property type="match status" value="1"/>
</dbReference>
<dbReference type="InterPro" id="IPR008928">
    <property type="entry name" value="6-hairpin_glycosidase_sf"/>
</dbReference>
<protein>
    <recommendedName>
        <fullName evidence="2">Glutaminase A central domain-containing protein</fullName>
    </recommendedName>
</protein>
<dbReference type="GO" id="GO:0005975">
    <property type="term" value="P:carbohydrate metabolic process"/>
    <property type="evidence" value="ECO:0007669"/>
    <property type="project" value="InterPro"/>
</dbReference>
<dbReference type="Pfam" id="PF16335">
    <property type="entry name" value="GtaA_6_Hairpin"/>
    <property type="match status" value="1"/>
</dbReference>
<proteinExistence type="predicted"/>
<organism evidence="3 4">
    <name type="scientific">Pycnoporus cinnabarinus</name>
    <name type="common">Cinnabar-red polypore</name>
    <name type="synonym">Trametes cinnabarina</name>
    <dbReference type="NCBI Taxonomy" id="5643"/>
    <lineage>
        <taxon>Eukaryota</taxon>
        <taxon>Fungi</taxon>
        <taxon>Dikarya</taxon>
        <taxon>Basidiomycota</taxon>
        <taxon>Agaricomycotina</taxon>
        <taxon>Agaricomycetes</taxon>
        <taxon>Polyporales</taxon>
        <taxon>Polyporaceae</taxon>
        <taxon>Trametes</taxon>
    </lineage>
</organism>
<dbReference type="OMA" id="SMCEEST"/>
<dbReference type="Proteomes" id="UP000029665">
    <property type="component" value="Unassembled WGS sequence"/>
</dbReference>
<evidence type="ECO:0000313" key="4">
    <source>
        <dbReference type="Proteomes" id="UP000029665"/>
    </source>
</evidence>
<reference evidence="3" key="1">
    <citation type="submission" date="2014-01" db="EMBL/GenBank/DDBJ databases">
        <title>The genome of the white-rot fungus Pycnoporus cinnabarinus: a basidiomycete model with a versatile arsenal for lignocellulosic biomass breakdown.</title>
        <authorList>
            <person name="Levasseur A."/>
            <person name="Lomascolo A."/>
            <person name="Ruiz-Duenas F.J."/>
            <person name="Uzan E."/>
            <person name="Piumi F."/>
            <person name="Kues U."/>
            <person name="Ram A.F.J."/>
            <person name="Murat C."/>
            <person name="Haon M."/>
            <person name="Benoit I."/>
            <person name="Arfi Y."/>
            <person name="Chevret D."/>
            <person name="Drula E."/>
            <person name="Kwon M.J."/>
            <person name="Gouret P."/>
            <person name="Lesage-Meessen L."/>
            <person name="Lombard V."/>
            <person name="Mariette J."/>
            <person name="Noirot C."/>
            <person name="Park J."/>
            <person name="Patyshakuliyeva A."/>
            <person name="Wieneger R.A.B."/>
            <person name="Wosten H.A.B."/>
            <person name="Martin F."/>
            <person name="Coutinho P.M."/>
            <person name="de Vries R."/>
            <person name="Martinez A.T."/>
            <person name="Klopp C."/>
            <person name="Pontarotti P."/>
            <person name="Henrissat B."/>
            <person name="Record E."/>
        </authorList>
    </citation>
    <scope>NUCLEOTIDE SEQUENCE [LARGE SCALE GENOMIC DNA]</scope>
    <source>
        <strain evidence="3">BRFM137</strain>
    </source>
</reference>
<dbReference type="EMBL" id="CCBP010000100">
    <property type="protein sequence ID" value="CDO71296.1"/>
    <property type="molecule type" value="Genomic_DNA"/>
</dbReference>
<accession>A0A060SAS9</accession>
<sequence length="434" mass="46653">MDDASKISDDYASLMPLSIRQTFGAMELTVSRLGSDSFNTSNMLMFMKEISSDGNVNTADIIFPAWPLLLYISPGVGKQLLLPLLEYQATGQYPNSWAAHDIGTKYPNATGHNDGTQISSTRANILTSAESGNMLIMTLSYTQRTNDNSLIKNYYGLLDKWGRYLVENALTPTLQLSSDDPAGPLANQTNLAIKGIIGIKAMSEIANIMGDSQRSANYSTIALAYVQDWENFAMSSDSTHLMLAYGNSSSWGITYNLYADKLLETKWYSSHANVFGFPLDTRVDYAKSDWQMFTAATTTDDSVRDTFISLVQKYAADGKNAKPFSDLYGSLDGISQDPEARPVVGAHLALLALQSNSSIFSISPSESMSDGGATSTGTTSVSGASGQPPVTVTSTATTPSTTGTASSALSRWDRTYGLSKAVVWACSAIGALTY</sequence>
<feature type="region of interest" description="Disordered" evidence="1">
    <location>
        <begin position="364"/>
        <end position="406"/>
    </location>
</feature>
<dbReference type="OrthoDB" id="3918848at2759"/>
<dbReference type="STRING" id="5643.A0A060SAS9"/>
<name>A0A060SAS9_PYCCI</name>
<comment type="caution">
    <text evidence="3">The sequence shown here is derived from an EMBL/GenBank/DDBJ whole genome shotgun (WGS) entry which is preliminary data.</text>
</comment>
<dbReference type="InterPro" id="IPR052743">
    <property type="entry name" value="Glutaminase_GtaA"/>
</dbReference>
<dbReference type="PANTHER" id="PTHR31987">
    <property type="entry name" value="GLUTAMINASE A-RELATED"/>
    <property type="match status" value="1"/>
</dbReference>